<evidence type="ECO:0000256" key="2">
    <source>
        <dbReference type="ARBA" id="ARBA00023002"/>
    </source>
</evidence>
<gene>
    <name evidence="3" type="ORF">Slati_4373100</name>
</gene>
<dbReference type="InterPro" id="IPR050432">
    <property type="entry name" value="FAD-linked_Oxidoreductases_BP"/>
</dbReference>
<accession>A0AAW2SPL5</accession>
<name>A0AAW2SPL5_9LAMI</name>
<dbReference type="PANTHER" id="PTHR13878:SF125">
    <property type="entry name" value="L-GULONOLACTONE OXIDASE 3"/>
    <property type="match status" value="1"/>
</dbReference>
<dbReference type="PANTHER" id="PTHR13878">
    <property type="entry name" value="GULONOLACTONE OXIDASE"/>
    <property type="match status" value="1"/>
</dbReference>
<protein>
    <submittedName>
        <fullName evidence="3">L-gulonolactone oxidase 3</fullName>
    </submittedName>
</protein>
<reference evidence="3" key="2">
    <citation type="journal article" date="2024" name="Plant">
        <title>Genomic evolution and insights into agronomic trait innovations of Sesamum species.</title>
        <authorList>
            <person name="Miao H."/>
            <person name="Wang L."/>
            <person name="Qu L."/>
            <person name="Liu H."/>
            <person name="Sun Y."/>
            <person name="Le M."/>
            <person name="Wang Q."/>
            <person name="Wei S."/>
            <person name="Zheng Y."/>
            <person name="Lin W."/>
            <person name="Duan Y."/>
            <person name="Cao H."/>
            <person name="Xiong S."/>
            <person name="Wang X."/>
            <person name="Wei L."/>
            <person name="Li C."/>
            <person name="Ma Q."/>
            <person name="Ju M."/>
            <person name="Zhao R."/>
            <person name="Li G."/>
            <person name="Mu C."/>
            <person name="Tian Q."/>
            <person name="Mei H."/>
            <person name="Zhang T."/>
            <person name="Gao T."/>
            <person name="Zhang H."/>
        </authorList>
    </citation>
    <scope>NUCLEOTIDE SEQUENCE</scope>
    <source>
        <strain evidence="3">KEN1</strain>
    </source>
</reference>
<proteinExistence type="inferred from homology"/>
<evidence type="ECO:0000256" key="1">
    <source>
        <dbReference type="ARBA" id="ARBA00005466"/>
    </source>
</evidence>
<evidence type="ECO:0000313" key="3">
    <source>
        <dbReference type="EMBL" id="KAL0394069.1"/>
    </source>
</evidence>
<dbReference type="AlphaFoldDB" id="A0AAW2SPL5"/>
<organism evidence="3">
    <name type="scientific">Sesamum latifolium</name>
    <dbReference type="NCBI Taxonomy" id="2727402"/>
    <lineage>
        <taxon>Eukaryota</taxon>
        <taxon>Viridiplantae</taxon>
        <taxon>Streptophyta</taxon>
        <taxon>Embryophyta</taxon>
        <taxon>Tracheophyta</taxon>
        <taxon>Spermatophyta</taxon>
        <taxon>Magnoliopsida</taxon>
        <taxon>eudicotyledons</taxon>
        <taxon>Gunneridae</taxon>
        <taxon>Pentapetalae</taxon>
        <taxon>asterids</taxon>
        <taxon>lamiids</taxon>
        <taxon>Lamiales</taxon>
        <taxon>Pedaliaceae</taxon>
        <taxon>Sesamum</taxon>
    </lineage>
</organism>
<dbReference type="EMBL" id="JACGWN010000016">
    <property type="protein sequence ID" value="KAL0394069.1"/>
    <property type="molecule type" value="Genomic_DNA"/>
</dbReference>
<comment type="similarity">
    <text evidence="1">Belongs to the oxygen-dependent FAD-linked oxidoreductase family.</text>
</comment>
<dbReference type="GO" id="GO:0016491">
    <property type="term" value="F:oxidoreductase activity"/>
    <property type="evidence" value="ECO:0007669"/>
    <property type="project" value="UniProtKB-KW"/>
</dbReference>
<keyword evidence="2" id="KW-0560">Oxidoreductase</keyword>
<reference evidence="3" key="1">
    <citation type="submission" date="2020-06" db="EMBL/GenBank/DDBJ databases">
        <authorList>
            <person name="Li T."/>
            <person name="Hu X."/>
            <person name="Zhang T."/>
            <person name="Song X."/>
            <person name="Zhang H."/>
            <person name="Dai N."/>
            <person name="Sheng W."/>
            <person name="Hou X."/>
            <person name="Wei L."/>
        </authorList>
    </citation>
    <scope>NUCLEOTIDE SEQUENCE</scope>
    <source>
        <strain evidence="3">KEN1</strain>
        <tissue evidence="3">Leaf</tissue>
    </source>
</reference>
<sequence length="151" mass="17104">MQTSGSCLYSPQSDTDSACVWDPRIKGQFFYESSAILPAATFANFIHDVKKLRDMNPENFCGVDMYDGFLMRFISKSDAYLGQPEDSVVVDFNYYRADEASMPRLNQDVWEEVEQNGVLQVFGQASLGQEQEAGFCWCAGQVPEFQQVCWS</sequence>
<comment type="caution">
    <text evidence="3">The sequence shown here is derived from an EMBL/GenBank/DDBJ whole genome shotgun (WGS) entry which is preliminary data.</text>
</comment>